<keyword evidence="3" id="KW-1185">Reference proteome</keyword>
<feature type="compositionally biased region" description="Pro residues" evidence="1">
    <location>
        <begin position="174"/>
        <end position="183"/>
    </location>
</feature>
<organism evidence="2 3">
    <name type="scientific">Lacunisphaera limnophila</name>
    <dbReference type="NCBI Taxonomy" id="1838286"/>
    <lineage>
        <taxon>Bacteria</taxon>
        <taxon>Pseudomonadati</taxon>
        <taxon>Verrucomicrobiota</taxon>
        <taxon>Opitutia</taxon>
        <taxon>Opitutales</taxon>
        <taxon>Opitutaceae</taxon>
        <taxon>Lacunisphaera</taxon>
    </lineage>
</organism>
<reference evidence="2 3" key="1">
    <citation type="submission" date="2016-06" db="EMBL/GenBank/DDBJ databases">
        <title>Three novel species with peptidoglycan cell walls form the new genus Lacunisphaera gen. nov. in the family Opitutaceae of the verrucomicrobial subdivision 4.</title>
        <authorList>
            <person name="Rast P."/>
            <person name="Gloeckner I."/>
            <person name="Jogler M."/>
            <person name="Boedeker C."/>
            <person name="Jeske O."/>
            <person name="Wiegand S."/>
            <person name="Reinhardt R."/>
            <person name="Schumann P."/>
            <person name="Rohde M."/>
            <person name="Spring S."/>
            <person name="Gloeckner F.O."/>
            <person name="Jogler C."/>
        </authorList>
    </citation>
    <scope>NUCLEOTIDE SEQUENCE [LARGE SCALE GENOMIC DNA]</scope>
    <source>
        <strain evidence="2 3">IG16b</strain>
    </source>
</reference>
<evidence type="ECO:0000256" key="1">
    <source>
        <dbReference type="SAM" id="MobiDB-lite"/>
    </source>
</evidence>
<evidence type="ECO:0000313" key="2">
    <source>
        <dbReference type="EMBL" id="AOS46081.1"/>
    </source>
</evidence>
<dbReference type="EMBL" id="CP016094">
    <property type="protein sequence ID" value="AOS46081.1"/>
    <property type="molecule type" value="Genomic_DNA"/>
</dbReference>
<name>A0A1D8AYZ0_9BACT</name>
<evidence type="ECO:0000313" key="3">
    <source>
        <dbReference type="Proteomes" id="UP000095228"/>
    </source>
</evidence>
<proteinExistence type="predicted"/>
<dbReference type="AlphaFoldDB" id="A0A1D8AYZ0"/>
<dbReference type="Proteomes" id="UP000095228">
    <property type="component" value="Chromosome"/>
</dbReference>
<protein>
    <submittedName>
        <fullName evidence="2">Uncharacterized protein</fullName>
    </submittedName>
</protein>
<accession>A0A1D8AYZ0</accession>
<gene>
    <name evidence="2" type="ORF">Verru16b_03176</name>
</gene>
<dbReference type="KEGG" id="obg:Verru16b_03176"/>
<sequence length="183" mass="19974">MARRCKGAWLLLIFGFVLSARLFAGLTADPAGPGWPTTDFKAVLKEIDDAGLVVITYHDGSEAFVTDSEWIVRLKQLLNSAGGKPAKYCFCINYPQVALVNKDRVLAKMEVPHGNRLRFYSSQSSGDFTVDEKIAKQVGELLLSQRQRAVSPRKASPLKPPPAKIEINLNGHPPLLPIPPPGG</sequence>
<feature type="region of interest" description="Disordered" evidence="1">
    <location>
        <begin position="148"/>
        <end position="183"/>
    </location>
</feature>